<keyword evidence="2" id="KW-1185">Reference proteome</keyword>
<evidence type="ECO:0000313" key="2">
    <source>
        <dbReference type="Proteomes" id="UP000637980"/>
    </source>
</evidence>
<protein>
    <submittedName>
        <fullName evidence="1">Uncharacterized protein</fullName>
    </submittedName>
</protein>
<gene>
    <name evidence="1" type="ORF">GCM10007094_30570</name>
</gene>
<reference evidence="2" key="1">
    <citation type="journal article" date="2019" name="Int. J. Syst. Evol. Microbiol.">
        <title>The Global Catalogue of Microorganisms (GCM) 10K type strain sequencing project: providing services to taxonomists for standard genome sequencing and annotation.</title>
        <authorList>
            <consortium name="The Broad Institute Genomics Platform"/>
            <consortium name="The Broad Institute Genome Sequencing Center for Infectious Disease"/>
            <person name="Wu L."/>
            <person name="Ma J."/>
        </authorList>
    </citation>
    <scope>NUCLEOTIDE SEQUENCE [LARGE SCALE GENOMIC DNA]</scope>
    <source>
        <strain evidence="2">KCTC 12861</strain>
    </source>
</reference>
<proteinExistence type="predicted"/>
<organism evidence="1 2">
    <name type="scientific">Pseudovibrio japonicus</name>
    <dbReference type="NCBI Taxonomy" id="366534"/>
    <lineage>
        <taxon>Bacteria</taxon>
        <taxon>Pseudomonadati</taxon>
        <taxon>Pseudomonadota</taxon>
        <taxon>Alphaproteobacteria</taxon>
        <taxon>Hyphomicrobiales</taxon>
        <taxon>Stappiaceae</taxon>
        <taxon>Pseudovibrio</taxon>
    </lineage>
</organism>
<name>A0ABQ3EN36_9HYPH</name>
<accession>A0ABQ3EN36</accession>
<dbReference type="EMBL" id="BMXE01000005">
    <property type="protein sequence ID" value="GHB38984.1"/>
    <property type="molecule type" value="Genomic_DNA"/>
</dbReference>
<sequence>MFDRGVAVDDEDAEVLLVIEEGAADPHELFRVLLFQRDLGADAGVDEEVVTASVLELQGSEEIFVGLGQVVPEEGQNAFCIRSAEEFVFGKAVGQQGFEASQIFLMVECWWVYQKLQ</sequence>
<evidence type="ECO:0000313" key="1">
    <source>
        <dbReference type="EMBL" id="GHB38984.1"/>
    </source>
</evidence>
<dbReference type="Proteomes" id="UP000637980">
    <property type="component" value="Unassembled WGS sequence"/>
</dbReference>
<comment type="caution">
    <text evidence="1">The sequence shown here is derived from an EMBL/GenBank/DDBJ whole genome shotgun (WGS) entry which is preliminary data.</text>
</comment>